<gene>
    <name evidence="1" type="ORF">L915_03154</name>
    <name evidence="2" type="ORF">L916_03122</name>
</gene>
<dbReference type="AlphaFoldDB" id="W2HGU6"/>
<organism evidence="1">
    <name type="scientific">Phytophthora nicotianae</name>
    <name type="common">Potato buckeye rot agent</name>
    <name type="synonym">Phytophthora parasitica</name>
    <dbReference type="NCBI Taxonomy" id="4792"/>
    <lineage>
        <taxon>Eukaryota</taxon>
        <taxon>Sar</taxon>
        <taxon>Stramenopiles</taxon>
        <taxon>Oomycota</taxon>
        <taxon>Peronosporomycetes</taxon>
        <taxon>Peronosporales</taxon>
        <taxon>Peronosporaceae</taxon>
        <taxon>Phytophthora</taxon>
    </lineage>
</organism>
<dbReference type="EMBL" id="KI684837">
    <property type="protein sequence ID" value="ETK93711.1"/>
    <property type="molecule type" value="Genomic_DNA"/>
</dbReference>
<accession>W2HGU6</accession>
<protein>
    <submittedName>
        <fullName evidence="1">Uncharacterized protein</fullName>
    </submittedName>
</protein>
<sequence>MVVYQIPTGDLYNDKLQGKLCRNRYPCLYDKETMIIFPDQTVPTGSSTILIHGSILTNNM</sequence>
<reference evidence="1" key="1">
    <citation type="submission" date="2013-11" db="EMBL/GenBank/DDBJ databases">
        <title>The Genome Sequence of Phytophthora parasitica CJ02B3.</title>
        <authorList>
            <consortium name="The Broad Institute Genomics Platform"/>
            <person name="Russ C."/>
            <person name="Tyler B."/>
            <person name="Panabieres F."/>
            <person name="Shan W."/>
            <person name="Tripathy S."/>
            <person name="Grunwald N."/>
            <person name="Machado M."/>
            <person name="Johnson C.S."/>
            <person name="Arredondo F."/>
            <person name="Hong C."/>
            <person name="Coffey M."/>
            <person name="Young S.K."/>
            <person name="Zeng Q."/>
            <person name="Gargeya S."/>
            <person name="Fitzgerald M."/>
            <person name="Abouelleil A."/>
            <person name="Alvarado L."/>
            <person name="Chapman S.B."/>
            <person name="Gainer-Dewar J."/>
            <person name="Goldberg J."/>
            <person name="Griggs A."/>
            <person name="Gujja S."/>
            <person name="Hansen M."/>
            <person name="Howarth C."/>
            <person name="Imamovic A."/>
            <person name="Ireland A."/>
            <person name="Larimer J."/>
            <person name="McCowan C."/>
            <person name="Murphy C."/>
            <person name="Pearson M."/>
            <person name="Poon T.W."/>
            <person name="Priest M."/>
            <person name="Roberts A."/>
            <person name="Saif S."/>
            <person name="Shea T."/>
            <person name="Sykes S."/>
            <person name="Wortman J."/>
            <person name="Nusbaum C."/>
            <person name="Birren B."/>
        </authorList>
    </citation>
    <scope>NUCLEOTIDE SEQUENCE [LARGE SCALE GENOMIC DNA]</scope>
    <source>
        <strain evidence="1">CJ02B3</strain>
    </source>
</reference>
<dbReference type="Proteomes" id="UP000053864">
    <property type="component" value="Unassembled WGS sequence"/>
</dbReference>
<dbReference type="Proteomes" id="UP000053236">
    <property type="component" value="Unassembled WGS sequence"/>
</dbReference>
<evidence type="ECO:0000313" key="3">
    <source>
        <dbReference type="Proteomes" id="UP000053864"/>
    </source>
</evidence>
<dbReference type="EMBL" id="KI671346">
    <property type="protein sequence ID" value="ETL47107.1"/>
    <property type="molecule type" value="Genomic_DNA"/>
</dbReference>
<evidence type="ECO:0000313" key="2">
    <source>
        <dbReference type="EMBL" id="ETL47107.1"/>
    </source>
</evidence>
<evidence type="ECO:0000313" key="1">
    <source>
        <dbReference type="EMBL" id="ETK93711.1"/>
    </source>
</evidence>
<name>W2HGU6_PHYNI</name>
<proteinExistence type="predicted"/>
<reference evidence="2 3" key="2">
    <citation type="submission" date="2013-11" db="EMBL/GenBank/DDBJ databases">
        <title>The Genome Sequence of Phytophthora parasitica CJ05E6.</title>
        <authorList>
            <consortium name="The Broad Institute Genomics Platform"/>
            <person name="Russ C."/>
            <person name="Tyler B."/>
            <person name="Panabieres F."/>
            <person name="Shan W."/>
            <person name="Tripathy S."/>
            <person name="Grunwald N."/>
            <person name="Machado M."/>
            <person name="Johnson C.S."/>
            <person name="Arredondo F."/>
            <person name="Hong C."/>
            <person name="Coffey M."/>
            <person name="Young S.K."/>
            <person name="Zeng Q."/>
            <person name="Gargeya S."/>
            <person name="Fitzgerald M."/>
            <person name="Abouelleil A."/>
            <person name="Alvarado L."/>
            <person name="Chapman S.B."/>
            <person name="Gainer-Dewar J."/>
            <person name="Goldberg J."/>
            <person name="Griggs A."/>
            <person name="Gujja S."/>
            <person name="Hansen M."/>
            <person name="Howarth C."/>
            <person name="Imamovic A."/>
            <person name="Ireland A."/>
            <person name="Larimer J."/>
            <person name="McCowan C."/>
            <person name="Murphy C."/>
            <person name="Pearson M."/>
            <person name="Poon T.W."/>
            <person name="Priest M."/>
            <person name="Roberts A."/>
            <person name="Saif S."/>
            <person name="Shea T."/>
            <person name="Sykes S."/>
            <person name="Wortman J."/>
            <person name="Nusbaum C."/>
            <person name="Birren B."/>
        </authorList>
    </citation>
    <scope>NUCLEOTIDE SEQUENCE [LARGE SCALE GENOMIC DNA]</scope>
    <source>
        <strain evidence="2 3">CJ05E6</strain>
    </source>
</reference>